<sequence length="85" mass="10009">MYRLWSKTNVRLDFDGCKRKWSHPRLQWWLLQSNQSSPACKNRNLDFDFEKQSTPMAARAKRRAPGMEGWCIQLICIVCPSGAEY</sequence>
<dbReference type="AlphaFoldDB" id="A0A0C9ZK79"/>
<organism evidence="1 2">
    <name type="scientific">Pisolithus microcarpus 441</name>
    <dbReference type="NCBI Taxonomy" id="765257"/>
    <lineage>
        <taxon>Eukaryota</taxon>
        <taxon>Fungi</taxon>
        <taxon>Dikarya</taxon>
        <taxon>Basidiomycota</taxon>
        <taxon>Agaricomycotina</taxon>
        <taxon>Agaricomycetes</taxon>
        <taxon>Agaricomycetidae</taxon>
        <taxon>Boletales</taxon>
        <taxon>Sclerodermatineae</taxon>
        <taxon>Pisolithaceae</taxon>
        <taxon>Pisolithus</taxon>
    </lineage>
</organism>
<gene>
    <name evidence="1" type="ORF">PISMIDRAFT_671673</name>
</gene>
<evidence type="ECO:0000313" key="1">
    <source>
        <dbReference type="EMBL" id="KIK29731.1"/>
    </source>
</evidence>
<dbReference type="EMBL" id="KN833688">
    <property type="protein sequence ID" value="KIK29731.1"/>
    <property type="molecule type" value="Genomic_DNA"/>
</dbReference>
<dbReference type="HOGENOM" id="CLU_2513507_0_0_1"/>
<name>A0A0C9ZK79_9AGAM</name>
<proteinExistence type="predicted"/>
<keyword evidence="2" id="KW-1185">Reference proteome</keyword>
<reference evidence="2" key="2">
    <citation type="submission" date="2015-01" db="EMBL/GenBank/DDBJ databases">
        <title>Evolutionary Origins and Diversification of the Mycorrhizal Mutualists.</title>
        <authorList>
            <consortium name="DOE Joint Genome Institute"/>
            <consortium name="Mycorrhizal Genomics Consortium"/>
            <person name="Kohler A."/>
            <person name="Kuo A."/>
            <person name="Nagy L.G."/>
            <person name="Floudas D."/>
            <person name="Copeland A."/>
            <person name="Barry K.W."/>
            <person name="Cichocki N."/>
            <person name="Veneault-Fourrey C."/>
            <person name="LaButti K."/>
            <person name="Lindquist E.A."/>
            <person name="Lipzen A."/>
            <person name="Lundell T."/>
            <person name="Morin E."/>
            <person name="Murat C."/>
            <person name="Riley R."/>
            <person name="Ohm R."/>
            <person name="Sun H."/>
            <person name="Tunlid A."/>
            <person name="Henrissat B."/>
            <person name="Grigoriev I.V."/>
            <person name="Hibbett D.S."/>
            <person name="Martin F."/>
        </authorList>
    </citation>
    <scope>NUCLEOTIDE SEQUENCE [LARGE SCALE GENOMIC DNA]</scope>
    <source>
        <strain evidence="2">441</strain>
    </source>
</reference>
<reference evidence="1 2" key="1">
    <citation type="submission" date="2014-04" db="EMBL/GenBank/DDBJ databases">
        <authorList>
            <consortium name="DOE Joint Genome Institute"/>
            <person name="Kuo A."/>
            <person name="Kohler A."/>
            <person name="Costa M.D."/>
            <person name="Nagy L.G."/>
            <person name="Floudas D."/>
            <person name="Copeland A."/>
            <person name="Barry K.W."/>
            <person name="Cichocki N."/>
            <person name="Veneault-Fourrey C."/>
            <person name="LaButti K."/>
            <person name="Lindquist E.A."/>
            <person name="Lipzen A."/>
            <person name="Lundell T."/>
            <person name="Morin E."/>
            <person name="Murat C."/>
            <person name="Sun H."/>
            <person name="Tunlid A."/>
            <person name="Henrissat B."/>
            <person name="Grigoriev I.V."/>
            <person name="Hibbett D.S."/>
            <person name="Martin F."/>
            <person name="Nordberg H.P."/>
            <person name="Cantor M.N."/>
            <person name="Hua S.X."/>
        </authorList>
    </citation>
    <scope>NUCLEOTIDE SEQUENCE [LARGE SCALE GENOMIC DNA]</scope>
    <source>
        <strain evidence="1 2">441</strain>
    </source>
</reference>
<protein>
    <submittedName>
        <fullName evidence="1">Uncharacterized protein</fullName>
    </submittedName>
</protein>
<evidence type="ECO:0000313" key="2">
    <source>
        <dbReference type="Proteomes" id="UP000054018"/>
    </source>
</evidence>
<dbReference type="Proteomes" id="UP000054018">
    <property type="component" value="Unassembled WGS sequence"/>
</dbReference>
<accession>A0A0C9ZK79</accession>